<dbReference type="KEGG" id="lak:106176362"/>
<keyword evidence="1" id="KW-1185">Reference proteome</keyword>
<dbReference type="RefSeq" id="XP_013414171.1">
    <property type="nucleotide sequence ID" value="XM_013558717.1"/>
</dbReference>
<dbReference type="AlphaFoldDB" id="A0A1S3JVS8"/>
<dbReference type="OMA" id="NIICAKS"/>
<dbReference type="OrthoDB" id="432281at2759"/>
<dbReference type="Pfam" id="PF00023">
    <property type="entry name" value="Ank"/>
    <property type="match status" value="1"/>
</dbReference>
<evidence type="ECO:0000313" key="3">
    <source>
        <dbReference type="RefSeq" id="XP_013414171.1"/>
    </source>
</evidence>
<dbReference type="InterPro" id="IPR036770">
    <property type="entry name" value="Ankyrin_rpt-contain_sf"/>
</dbReference>
<dbReference type="Proteomes" id="UP000085678">
    <property type="component" value="Unplaced"/>
</dbReference>
<dbReference type="RefSeq" id="XP_013414170.1">
    <property type="nucleotide sequence ID" value="XM_013558716.1"/>
</dbReference>
<evidence type="ECO:0000313" key="2">
    <source>
        <dbReference type="RefSeq" id="XP_013414170.1"/>
    </source>
</evidence>
<gene>
    <name evidence="2 3" type="primary">LOC106176362</name>
</gene>
<sequence length="324" mass="36491">MRHEKKCDVGTLMLPPKHNRQMSKQHMTETFELDIHAPNFHQSSIYKAIKEKDPHGLSSAIRGGCSVHTVEDEFQLTYLHLLVFTADGTTERTFIPMVYSLSNSGIRIDAMDYRGRTALYHAAEKGLHDIMLALLRCGAVPEDEIVEVIRANGGPFEYELMSTFLKFKPGISMAVQKGDLKTTQRLVSYWVRVNSKHDGKHLLEIAKETKNAELCQFLESKLTTTELAHAVLAGDIKLAQKLLRFGNCDINTMDMAYRENYLKAYTPRSLRDTAQDLGHIDLVRILPVVNYSKDGDDNIISRNNEDAHPNMKPGTTTSAACILL</sequence>
<reference evidence="2 3" key="1">
    <citation type="submission" date="2025-04" db="UniProtKB">
        <authorList>
            <consortium name="RefSeq"/>
        </authorList>
    </citation>
    <scope>IDENTIFICATION</scope>
    <source>
        <tissue evidence="2 3">Gonads</tissue>
    </source>
</reference>
<proteinExistence type="predicted"/>
<dbReference type="Gene3D" id="1.25.40.20">
    <property type="entry name" value="Ankyrin repeat-containing domain"/>
    <property type="match status" value="1"/>
</dbReference>
<dbReference type="SMART" id="SM00248">
    <property type="entry name" value="ANK"/>
    <property type="match status" value="2"/>
</dbReference>
<protein>
    <submittedName>
        <fullName evidence="2 3">Uncharacterized protein LOC106176362</fullName>
    </submittedName>
</protein>
<evidence type="ECO:0000313" key="1">
    <source>
        <dbReference type="Proteomes" id="UP000085678"/>
    </source>
</evidence>
<dbReference type="InterPro" id="IPR002110">
    <property type="entry name" value="Ankyrin_rpt"/>
</dbReference>
<name>A0A1S3JVS8_LINAN</name>
<organism evidence="1 3">
    <name type="scientific">Lingula anatina</name>
    <name type="common">Brachiopod</name>
    <name type="synonym">Lingula unguis</name>
    <dbReference type="NCBI Taxonomy" id="7574"/>
    <lineage>
        <taxon>Eukaryota</taxon>
        <taxon>Metazoa</taxon>
        <taxon>Spiralia</taxon>
        <taxon>Lophotrochozoa</taxon>
        <taxon>Brachiopoda</taxon>
        <taxon>Linguliformea</taxon>
        <taxon>Lingulata</taxon>
        <taxon>Lingulida</taxon>
        <taxon>Linguloidea</taxon>
        <taxon>Lingulidae</taxon>
        <taxon>Lingula</taxon>
    </lineage>
</organism>
<dbReference type="GeneID" id="106176362"/>
<accession>A0A1S3JVS8</accession>
<dbReference type="SUPFAM" id="SSF48403">
    <property type="entry name" value="Ankyrin repeat"/>
    <property type="match status" value="1"/>
</dbReference>